<dbReference type="AlphaFoldDB" id="A0A398BLC2"/>
<organism evidence="1 2">
    <name type="scientific">Gemmobacter lutimaris</name>
    <dbReference type="NCBI Taxonomy" id="2306023"/>
    <lineage>
        <taxon>Bacteria</taxon>
        <taxon>Pseudomonadati</taxon>
        <taxon>Pseudomonadota</taxon>
        <taxon>Alphaproteobacteria</taxon>
        <taxon>Rhodobacterales</taxon>
        <taxon>Paracoccaceae</taxon>
        <taxon>Gemmobacter</taxon>
    </lineage>
</organism>
<dbReference type="InterPro" id="IPR046574">
    <property type="entry name" value="DUF6634"/>
</dbReference>
<name>A0A398BLC2_9RHOB</name>
<keyword evidence="2" id="KW-1185">Reference proteome</keyword>
<dbReference type="Proteomes" id="UP000266649">
    <property type="component" value="Unassembled WGS sequence"/>
</dbReference>
<reference evidence="1 2" key="1">
    <citation type="submission" date="2018-09" db="EMBL/GenBank/DDBJ databases">
        <title>Gemmobacter lutimaris sp. nov., a marine bacterium isolated from tidal flat.</title>
        <authorList>
            <person name="Lee D.W."/>
            <person name="Yoo Y."/>
            <person name="Kim J.-J."/>
            <person name="Kim B.S."/>
        </authorList>
    </citation>
    <scope>NUCLEOTIDE SEQUENCE [LARGE SCALE GENOMIC DNA]</scope>
    <source>
        <strain evidence="1 2">YJ-T1-11</strain>
    </source>
</reference>
<accession>A0A398BLC2</accession>
<dbReference type="Pfam" id="PF20339">
    <property type="entry name" value="DUF6634"/>
    <property type="match status" value="1"/>
</dbReference>
<comment type="caution">
    <text evidence="1">The sequence shown here is derived from an EMBL/GenBank/DDBJ whole genome shotgun (WGS) entry which is preliminary data.</text>
</comment>
<dbReference type="EMBL" id="QXXQ01000024">
    <property type="protein sequence ID" value="RID89771.1"/>
    <property type="molecule type" value="Genomic_DNA"/>
</dbReference>
<protein>
    <submittedName>
        <fullName evidence="1">Uncharacterized protein</fullName>
    </submittedName>
</protein>
<gene>
    <name evidence="1" type="ORF">D2N39_21415</name>
</gene>
<evidence type="ECO:0000313" key="1">
    <source>
        <dbReference type="EMBL" id="RID89771.1"/>
    </source>
</evidence>
<evidence type="ECO:0000313" key="2">
    <source>
        <dbReference type="Proteomes" id="UP000266649"/>
    </source>
</evidence>
<dbReference type="RefSeq" id="WP_119136789.1">
    <property type="nucleotide sequence ID" value="NZ_QXXQ01000024.1"/>
</dbReference>
<proteinExistence type="predicted"/>
<dbReference type="OrthoDB" id="7870532at2"/>
<sequence length="175" mass="20350">MDFDDFLDPYRPLWDELEVLRALFDPAHPEQTIAQFTSVFKNLYDDDRDDLYADDHPEDLAGKVRRFLNRVGNLSSTAPSQEELDRAPVLHQWCAVRLHTTPFLLGQSTGHPLLRWGARTRTSVLMQLSPDLTWARTWNRYYLLSEHAPETLYKMQADGVVSPAVEPIRFDDRLH</sequence>